<dbReference type="RefSeq" id="WP_014709117.1">
    <property type="nucleotide sequence ID" value="NZ_CP019302.1"/>
</dbReference>
<gene>
    <name evidence="2" type="ORF">PI172_0274</name>
</gene>
<reference evidence="2 3" key="1">
    <citation type="submission" date="2015-07" db="EMBL/GenBank/DDBJ databases">
        <title>Complete genome sequence of Prevotella intermedia strain 17-2.</title>
        <authorList>
            <person name="Nambu T."/>
        </authorList>
    </citation>
    <scope>NUCLEOTIDE SEQUENCE [LARGE SCALE GENOMIC DNA]</scope>
    <source>
        <strain evidence="2 3">17-2</strain>
    </source>
</reference>
<name>A0AAD1F6F7_PREIN</name>
<evidence type="ECO:0000256" key="1">
    <source>
        <dbReference type="SAM" id="Coils"/>
    </source>
</evidence>
<protein>
    <submittedName>
        <fullName evidence="2">Mobilization protein</fullName>
    </submittedName>
</protein>
<sequence length="471" mass="54951">MTSVHIKPCNIGQSEAHNHRTKEYLNHINADKIYIWQDLLSENLSWTSERQKGLSLQQYYDAIGRMVKEKTGRAMQTKERERINKKTGKVTRIAGCTPLREGVVVCKADTTMEQLRHFVELCQQRFGITALQIHIHRDEGHYLDPNNISSWKPNFHAHIIWDWMNHETDKSYKLDNEDISLMQDLAAETLEMERGVSKLETGKQHLERNDFIIAKQKQEMEEAKQKSELLAKENEAKEQISRNLKFEIQSKQDKANRENGNAMLSGLANLAGKGKYAQLEAENEEMKKQVAAIPQVVAQQVETLTITYKEEITKEQKRADFWLAECNKQERIYKGLLTKSKNREDDLKQELQQRDNIITTMRTGLTDFLRGFTIICQNAIHAVIDFAHDTKLQHFTFLQATAINEYLSKESSDRHNGATILALLTRPFLSLFEHQKGKAEIENVVDNFDWYMEIQRQRQQESIRYRPSFRR</sequence>
<dbReference type="EMBL" id="AP014925">
    <property type="protein sequence ID" value="BAR95002.1"/>
    <property type="molecule type" value="Genomic_DNA"/>
</dbReference>
<organism evidence="2 3">
    <name type="scientific">Prevotella intermedia</name>
    <dbReference type="NCBI Taxonomy" id="28131"/>
    <lineage>
        <taxon>Bacteria</taxon>
        <taxon>Pseudomonadati</taxon>
        <taxon>Bacteroidota</taxon>
        <taxon>Bacteroidia</taxon>
        <taxon>Bacteroidales</taxon>
        <taxon>Prevotellaceae</taxon>
        <taxon>Prevotella</taxon>
    </lineage>
</organism>
<keyword evidence="1" id="KW-0175">Coiled coil</keyword>
<accession>A0AAD1F6F7</accession>
<proteinExistence type="predicted"/>
<evidence type="ECO:0000313" key="3">
    <source>
        <dbReference type="Proteomes" id="UP000067008"/>
    </source>
</evidence>
<dbReference type="Proteomes" id="UP000067008">
    <property type="component" value="Chromosome 2"/>
</dbReference>
<feature type="coiled-coil region" evidence="1">
    <location>
        <begin position="213"/>
        <end position="243"/>
    </location>
</feature>
<evidence type="ECO:0000313" key="2">
    <source>
        <dbReference type="EMBL" id="BAR95002.1"/>
    </source>
</evidence>
<dbReference type="OMA" id="DWMNHET"/>
<dbReference type="AlphaFoldDB" id="A0AAD1F6F7"/>